<protein>
    <submittedName>
        <fullName evidence="2">DUF4123 domain-containing protein</fullName>
    </submittedName>
</protein>
<dbReference type="EMBL" id="JAQQXS010000011">
    <property type="protein sequence ID" value="MDC8786087.1"/>
    <property type="molecule type" value="Genomic_DNA"/>
</dbReference>
<dbReference type="InterPro" id="IPR025391">
    <property type="entry name" value="DUF4123"/>
</dbReference>
<name>A0ABT5KTB7_9BURK</name>
<dbReference type="Proteomes" id="UP001219862">
    <property type="component" value="Unassembled WGS sequence"/>
</dbReference>
<evidence type="ECO:0000313" key="2">
    <source>
        <dbReference type="EMBL" id="MDC8786087.1"/>
    </source>
</evidence>
<keyword evidence="3" id="KW-1185">Reference proteome</keyword>
<dbReference type="RefSeq" id="WP_273597202.1">
    <property type="nucleotide sequence ID" value="NZ_JAQQXS010000011.1"/>
</dbReference>
<feature type="domain" description="DUF4123" evidence="1">
    <location>
        <begin position="24"/>
        <end position="145"/>
    </location>
</feature>
<sequence length="310" mass="34680">MNDWSPKFLREWAQLQQEHPGVRLYALVDAAQDPRVYPGLVDEAVDSCLFAEHIGDEISRNGPHLVSVPLAGPHGLREDSPYWVLINQLATLKPCIQLMASDWAYAELLTALRQASQVRLPDGDEMVLALWDPAILATLVACAEDTSLHVPGPALTRRQIHALLRPVRAWWYWNRHGLLLRLNIPPVTQIAAPDAALTPGTDSAPFHLAQVQVDMLVEASVPDHLLQHLRINHPQLLHSIPESQHYSQMELHLREARQHGLRGMRDLLNFICAALIFGPRFDSDPAVLSVLAQVRNKTLTMSEAMQAFPS</sequence>
<reference evidence="2 3" key="1">
    <citation type="submission" date="2022-10" db="EMBL/GenBank/DDBJ databases">
        <title>paucibacter sp. hw8 Genome sequencing.</title>
        <authorList>
            <person name="Park S."/>
        </authorList>
    </citation>
    <scope>NUCLEOTIDE SEQUENCE [LARGE SCALE GENOMIC DNA]</scope>
    <source>
        <strain evidence="3">hw8</strain>
    </source>
</reference>
<dbReference type="Pfam" id="PF13503">
    <property type="entry name" value="DUF4123"/>
    <property type="match status" value="1"/>
</dbReference>
<organism evidence="2 3">
    <name type="scientific">Roseateles koreensis</name>
    <dbReference type="NCBI Taxonomy" id="2987526"/>
    <lineage>
        <taxon>Bacteria</taxon>
        <taxon>Pseudomonadati</taxon>
        <taxon>Pseudomonadota</taxon>
        <taxon>Betaproteobacteria</taxon>
        <taxon>Burkholderiales</taxon>
        <taxon>Sphaerotilaceae</taxon>
        <taxon>Roseateles</taxon>
    </lineage>
</organism>
<gene>
    <name evidence="2" type="ORF">PRZ01_12885</name>
</gene>
<proteinExistence type="predicted"/>
<comment type="caution">
    <text evidence="2">The sequence shown here is derived from an EMBL/GenBank/DDBJ whole genome shotgun (WGS) entry which is preliminary data.</text>
</comment>
<evidence type="ECO:0000313" key="3">
    <source>
        <dbReference type="Proteomes" id="UP001219862"/>
    </source>
</evidence>
<evidence type="ECO:0000259" key="1">
    <source>
        <dbReference type="Pfam" id="PF13503"/>
    </source>
</evidence>
<accession>A0ABT5KTB7</accession>